<evidence type="ECO:0000256" key="8">
    <source>
        <dbReference type="ARBA" id="ARBA00039444"/>
    </source>
</evidence>
<keyword evidence="11" id="KW-1185">Reference proteome</keyword>
<evidence type="ECO:0000313" key="10">
    <source>
        <dbReference type="EMBL" id="KAB7494478.1"/>
    </source>
</evidence>
<keyword evidence="3 10" id="KW-0689">Ribosomal protein</keyword>
<evidence type="ECO:0000256" key="6">
    <source>
        <dbReference type="ARBA" id="ARBA00023274"/>
    </source>
</evidence>
<evidence type="ECO:0000256" key="5">
    <source>
        <dbReference type="ARBA" id="ARBA00023128"/>
    </source>
</evidence>
<dbReference type="InterPro" id="IPR036610">
    <property type="entry name" value="PEBP-like_sf"/>
</dbReference>
<proteinExistence type="inferred from homology"/>
<sequence length="425" mass="50745">MSNIIKKLRLLSSPTTFYIQVRNSRMNPLVPIQRKFIVPELFFSLEERLNETNERVQDPEKYSKVNIGFSGALRKPRKQEKFRTIQDLRNNTELEKLAHQGTLKVDLEVIQKEWENSLKPYHVKELAENYEIYKHLFGDYAFFYPVVTMNILYDFNEELMSPVYYGNLLKPKEVKSEPNVQFQSDSESLWSLIFTSPDDNLLEKDSEMIHWFIGNIPGNDVKKGEEIVDYMQPIPPKGTGFHRYCFVLYKQNKKIDFSRYRKSKPLRMGILMVLSACKKIWVNLWRKHLSLQERTFNTFDFYKEFEDDLTPAGLSWFQADYDVTLINFFHKTLHILDLHRDPKEMQKLILLKRLKNVHPFQGEKPLYPFPQALPVDKKWPIWLKNEIRDERDGKGRYRDMYREDDRPYIHEGKAVINVLPFKSLK</sequence>
<keyword evidence="5" id="KW-0496">Mitochondrion</keyword>
<dbReference type="Proteomes" id="UP000326759">
    <property type="component" value="Unassembled WGS sequence"/>
</dbReference>
<dbReference type="OrthoDB" id="2153661at2759"/>
<comment type="caution">
    <text evidence="10">The sequence shown here is derived from an EMBL/GenBank/DDBJ whole genome shotgun (WGS) entry which is preliminary data.</text>
</comment>
<keyword evidence="6" id="KW-0687">Ribonucleoprotein</keyword>
<dbReference type="SUPFAM" id="SSF49777">
    <property type="entry name" value="PEBP-like"/>
    <property type="match status" value="1"/>
</dbReference>
<organism evidence="10 11">
    <name type="scientific">Armadillidium nasatum</name>
    <dbReference type="NCBI Taxonomy" id="96803"/>
    <lineage>
        <taxon>Eukaryota</taxon>
        <taxon>Metazoa</taxon>
        <taxon>Ecdysozoa</taxon>
        <taxon>Arthropoda</taxon>
        <taxon>Crustacea</taxon>
        <taxon>Multicrustacea</taxon>
        <taxon>Malacostraca</taxon>
        <taxon>Eumalacostraca</taxon>
        <taxon>Peracarida</taxon>
        <taxon>Isopoda</taxon>
        <taxon>Oniscidea</taxon>
        <taxon>Crinocheta</taxon>
        <taxon>Armadillidiidae</taxon>
        <taxon>Armadillidium</taxon>
    </lineage>
</organism>
<dbReference type="Gene3D" id="3.90.280.10">
    <property type="entry name" value="PEBP-like"/>
    <property type="match status" value="1"/>
</dbReference>
<dbReference type="GO" id="GO:0005762">
    <property type="term" value="C:mitochondrial large ribosomal subunit"/>
    <property type="evidence" value="ECO:0007669"/>
    <property type="project" value="TreeGrafter"/>
</dbReference>
<dbReference type="AlphaFoldDB" id="A0A5N5SL93"/>
<dbReference type="Pfam" id="PF01161">
    <property type="entry name" value="PBP"/>
    <property type="match status" value="1"/>
</dbReference>
<evidence type="ECO:0000256" key="4">
    <source>
        <dbReference type="ARBA" id="ARBA00023054"/>
    </source>
</evidence>
<dbReference type="PANTHER" id="PTHR11362">
    <property type="entry name" value="PHOSPHATIDYLETHANOLAMINE-BINDING PROTEIN"/>
    <property type="match status" value="1"/>
</dbReference>
<dbReference type="InterPro" id="IPR008914">
    <property type="entry name" value="PEBP"/>
</dbReference>
<comment type="subcellular location">
    <subcellularLocation>
        <location evidence="1">Mitochondrion</location>
    </subcellularLocation>
</comment>
<dbReference type="CDD" id="cd00866">
    <property type="entry name" value="PEBP_euk"/>
    <property type="match status" value="1"/>
</dbReference>
<evidence type="ECO:0000256" key="2">
    <source>
        <dbReference type="ARBA" id="ARBA00022946"/>
    </source>
</evidence>
<name>A0A5N5SL93_9CRUS</name>
<accession>A0A5N5SL93</accession>
<evidence type="ECO:0000256" key="9">
    <source>
        <dbReference type="ARBA" id="ARBA00041206"/>
    </source>
</evidence>
<gene>
    <name evidence="10" type="primary">Mrpl38</name>
    <name evidence="10" type="ORF">Anas_01682</name>
</gene>
<protein>
    <recommendedName>
        <fullName evidence="8">Large ribosomal subunit protein mL38</fullName>
    </recommendedName>
    <alternativeName>
        <fullName evidence="9">39S ribosomal protein L38, mitochondrial</fullName>
    </alternativeName>
</protein>
<keyword evidence="4" id="KW-0175">Coiled coil</keyword>
<keyword evidence="2" id="KW-0809">Transit peptide</keyword>
<reference evidence="10 11" key="1">
    <citation type="journal article" date="2019" name="PLoS Biol.">
        <title>Sex chromosomes control vertical transmission of feminizing Wolbachia symbionts in an isopod.</title>
        <authorList>
            <person name="Becking T."/>
            <person name="Chebbi M.A."/>
            <person name="Giraud I."/>
            <person name="Moumen B."/>
            <person name="Laverre T."/>
            <person name="Caubet Y."/>
            <person name="Peccoud J."/>
            <person name="Gilbert C."/>
            <person name="Cordaux R."/>
        </authorList>
    </citation>
    <scope>NUCLEOTIDE SEQUENCE [LARGE SCALE GENOMIC DNA]</scope>
    <source>
        <strain evidence="10">ANa2</strain>
        <tissue evidence="10">Whole body excluding digestive tract and cuticle</tissue>
    </source>
</reference>
<dbReference type="EMBL" id="SEYY01024004">
    <property type="protein sequence ID" value="KAB7494478.1"/>
    <property type="molecule type" value="Genomic_DNA"/>
</dbReference>
<dbReference type="InterPro" id="IPR035810">
    <property type="entry name" value="PEBP_euk"/>
</dbReference>
<evidence type="ECO:0000256" key="7">
    <source>
        <dbReference type="ARBA" id="ARBA00038016"/>
    </source>
</evidence>
<evidence type="ECO:0000256" key="1">
    <source>
        <dbReference type="ARBA" id="ARBA00004173"/>
    </source>
</evidence>
<evidence type="ECO:0000313" key="11">
    <source>
        <dbReference type="Proteomes" id="UP000326759"/>
    </source>
</evidence>
<dbReference type="PANTHER" id="PTHR11362:SF133">
    <property type="entry name" value="LARGE RIBOSOMAL SUBUNIT PROTEIN ML38"/>
    <property type="match status" value="1"/>
</dbReference>
<evidence type="ECO:0000256" key="3">
    <source>
        <dbReference type="ARBA" id="ARBA00022980"/>
    </source>
</evidence>
<comment type="similarity">
    <text evidence="7">Belongs to the phosphatidylethanolamine-binding protein family. Mitochondrion-specific ribosomal protein mL38 subfamily.</text>
</comment>